<evidence type="ECO:0000256" key="3">
    <source>
        <dbReference type="ARBA" id="ARBA00022723"/>
    </source>
</evidence>
<evidence type="ECO:0000313" key="9">
    <source>
        <dbReference type="Proteomes" id="UP001296104"/>
    </source>
</evidence>
<comment type="similarity">
    <text evidence="2">Belongs to the TfdA dioxygenase family.</text>
</comment>
<dbReference type="InterPro" id="IPR003819">
    <property type="entry name" value="TauD/TfdA-like"/>
</dbReference>
<sequence>MPHSIESLKVVPLDGNLRKDTGLGAEVQLSTSMPLLEPLLLTMEDQERLRRALFENGVLVVRNQQGIHPDVLPQLARIFDPNAKGIHSGGAKQVTEKKNILALNNGSRIPRSPQVIVIGKGNTNGHEGIVDLELKHLDHTSFHETPLSPEEIAAGYTRPYRWHMDAPVYENLPGFATVLHCVEAPELPDQKMSFPTGIGMDIAAGATAFFSGARNFELLSPEEREFALNTTVQYAPRAYEWMKDCKATDDGLTIARPGREKAENELTPFEWEKVHAYPMVWRNASTDAPHLQILGCCVESLHTRDPASGEISVIDNLAEVRRICHQMQSKIYKPEHVYAHRWRKGDLVIFHNRGVLHSITGQLESHPQRRLLWQCSMATETPPEAYRK</sequence>
<dbReference type="PANTHER" id="PTHR43779:SF2">
    <property type="entry name" value="ALPHA-KETOGLUTARATE-DEPENDENT XANTHINE DIOXYGENASE XAN1"/>
    <property type="match status" value="1"/>
</dbReference>
<evidence type="ECO:0000256" key="6">
    <source>
        <dbReference type="ARBA" id="ARBA00023004"/>
    </source>
</evidence>
<comment type="cofactor">
    <cofactor evidence="1">
        <name>Fe(2+)</name>
        <dbReference type="ChEBI" id="CHEBI:29033"/>
    </cofactor>
</comment>
<keyword evidence="4 8" id="KW-0223">Dioxygenase</keyword>
<accession>A0AAI8Z461</accession>
<dbReference type="SUPFAM" id="SSF51197">
    <property type="entry name" value="Clavaminate synthase-like"/>
    <property type="match status" value="1"/>
</dbReference>
<dbReference type="InterPro" id="IPR051178">
    <property type="entry name" value="TfdA_dioxygenase"/>
</dbReference>
<dbReference type="Pfam" id="PF02668">
    <property type="entry name" value="TauD"/>
    <property type="match status" value="1"/>
</dbReference>
<protein>
    <submittedName>
        <fullName evidence="8">Alpha-ketoglutarate dependent xanthine dioxygenase</fullName>
    </submittedName>
</protein>
<name>A0AAI8Z461_9PEZI</name>
<evidence type="ECO:0000256" key="4">
    <source>
        <dbReference type="ARBA" id="ARBA00022964"/>
    </source>
</evidence>
<evidence type="ECO:0000256" key="5">
    <source>
        <dbReference type="ARBA" id="ARBA00023002"/>
    </source>
</evidence>
<dbReference type="PANTHER" id="PTHR43779">
    <property type="entry name" value="DIOXYGENASE RV0097-RELATED"/>
    <property type="match status" value="1"/>
</dbReference>
<feature type="domain" description="TauD/TfdA-like" evidence="7">
    <location>
        <begin position="23"/>
        <end position="375"/>
    </location>
</feature>
<dbReference type="AlphaFoldDB" id="A0AAI8Z461"/>
<evidence type="ECO:0000313" key="8">
    <source>
        <dbReference type="EMBL" id="CAK4032189.1"/>
    </source>
</evidence>
<gene>
    <name evidence="8" type="ORF">LECACI_7A007347</name>
</gene>
<dbReference type="Gene3D" id="3.60.130.10">
    <property type="entry name" value="Clavaminate synthase-like"/>
    <property type="match status" value="1"/>
</dbReference>
<organism evidence="8 9">
    <name type="scientific">Lecanosticta acicola</name>
    <dbReference type="NCBI Taxonomy" id="111012"/>
    <lineage>
        <taxon>Eukaryota</taxon>
        <taxon>Fungi</taxon>
        <taxon>Dikarya</taxon>
        <taxon>Ascomycota</taxon>
        <taxon>Pezizomycotina</taxon>
        <taxon>Dothideomycetes</taxon>
        <taxon>Dothideomycetidae</taxon>
        <taxon>Mycosphaerellales</taxon>
        <taxon>Mycosphaerellaceae</taxon>
        <taxon>Lecanosticta</taxon>
    </lineage>
</organism>
<keyword evidence="5" id="KW-0560">Oxidoreductase</keyword>
<reference evidence="8" key="1">
    <citation type="submission" date="2023-11" db="EMBL/GenBank/DDBJ databases">
        <authorList>
            <person name="Alioto T."/>
            <person name="Alioto T."/>
            <person name="Gomez Garrido J."/>
        </authorList>
    </citation>
    <scope>NUCLEOTIDE SEQUENCE</scope>
</reference>
<dbReference type="InterPro" id="IPR042098">
    <property type="entry name" value="TauD-like_sf"/>
</dbReference>
<evidence type="ECO:0000256" key="2">
    <source>
        <dbReference type="ARBA" id="ARBA00005896"/>
    </source>
</evidence>
<dbReference type="GO" id="GO:0051213">
    <property type="term" value="F:dioxygenase activity"/>
    <property type="evidence" value="ECO:0007669"/>
    <property type="project" value="UniProtKB-KW"/>
</dbReference>
<keyword evidence="3" id="KW-0479">Metal-binding</keyword>
<evidence type="ECO:0000259" key="7">
    <source>
        <dbReference type="Pfam" id="PF02668"/>
    </source>
</evidence>
<keyword evidence="6" id="KW-0408">Iron</keyword>
<dbReference type="Proteomes" id="UP001296104">
    <property type="component" value="Unassembled WGS sequence"/>
</dbReference>
<keyword evidence="9" id="KW-1185">Reference proteome</keyword>
<dbReference type="GO" id="GO:0046872">
    <property type="term" value="F:metal ion binding"/>
    <property type="evidence" value="ECO:0007669"/>
    <property type="project" value="UniProtKB-KW"/>
</dbReference>
<comment type="caution">
    <text evidence="8">The sequence shown here is derived from an EMBL/GenBank/DDBJ whole genome shotgun (WGS) entry which is preliminary data.</text>
</comment>
<proteinExistence type="inferred from homology"/>
<evidence type="ECO:0000256" key="1">
    <source>
        <dbReference type="ARBA" id="ARBA00001954"/>
    </source>
</evidence>
<dbReference type="EMBL" id="CAVMBE010000059">
    <property type="protein sequence ID" value="CAK4032189.1"/>
    <property type="molecule type" value="Genomic_DNA"/>
</dbReference>